<dbReference type="OrthoDB" id="9793412at2"/>
<dbReference type="InterPro" id="IPR044005">
    <property type="entry name" value="DZR_2"/>
</dbReference>
<gene>
    <name evidence="4" type="ORF">C8D98_0350</name>
</gene>
<evidence type="ECO:0000256" key="1">
    <source>
        <dbReference type="ARBA" id="ARBA00008007"/>
    </source>
</evidence>
<comment type="caution">
    <text evidence="4">The sequence shown here is derived from an EMBL/GenBank/DDBJ whole genome shotgun (WGS) entry which is preliminary data.</text>
</comment>
<comment type="similarity">
    <text evidence="1">Belongs to the ComF/GntX family.</text>
</comment>
<reference evidence="4 5" key="1">
    <citation type="submission" date="2019-03" db="EMBL/GenBank/DDBJ databases">
        <title>Genomic Encyclopedia of Type Strains, Phase IV (KMG-IV): sequencing the most valuable type-strain genomes for metagenomic binning, comparative biology and taxonomic classification.</title>
        <authorList>
            <person name="Goeker M."/>
        </authorList>
    </citation>
    <scope>NUCLEOTIDE SEQUENCE [LARGE SCALE GENOMIC DNA]</scope>
    <source>
        <strain evidence="4 5">DSM 24984</strain>
    </source>
</reference>
<dbReference type="PANTHER" id="PTHR47505">
    <property type="entry name" value="DNA UTILIZATION PROTEIN YHGH"/>
    <property type="match status" value="1"/>
</dbReference>
<feature type="domain" description="Double zinc ribbon" evidence="3">
    <location>
        <begin position="2"/>
        <end position="56"/>
    </location>
</feature>
<keyword evidence="5" id="KW-1185">Reference proteome</keyword>
<dbReference type="InterPro" id="IPR000836">
    <property type="entry name" value="PRTase_dom"/>
</dbReference>
<dbReference type="CDD" id="cd06223">
    <property type="entry name" value="PRTases_typeI"/>
    <property type="match status" value="1"/>
</dbReference>
<organism evidence="4 5">
    <name type="scientific">Seleniivibrio woodruffii</name>
    <dbReference type="NCBI Taxonomy" id="1078050"/>
    <lineage>
        <taxon>Bacteria</taxon>
        <taxon>Pseudomonadati</taxon>
        <taxon>Deferribacterota</taxon>
        <taxon>Deferribacteres</taxon>
        <taxon>Deferribacterales</taxon>
        <taxon>Geovibrionaceae</taxon>
        <taxon>Seleniivibrio</taxon>
    </lineage>
</organism>
<dbReference type="SUPFAM" id="SSF53271">
    <property type="entry name" value="PRTase-like"/>
    <property type="match status" value="1"/>
</dbReference>
<dbReference type="AlphaFoldDB" id="A0A4R1KBL1"/>
<feature type="domain" description="Phosphoribosyltransferase" evidence="2">
    <location>
        <begin position="174"/>
        <end position="214"/>
    </location>
</feature>
<dbReference type="PANTHER" id="PTHR47505:SF1">
    <property type="entry name" value="DNA UTILIZATION PROTEIN YHGH"/>
    <property type="match status" value="1"/>
</dbReference>
<evidence type="ECO:0000313" key="5">
    <source>
        <dbReference type="Proteomes" id="UP000294614"/>
    </source>
</evidence>
<name>A0A4R1KBL1_9BACT</name>
<evidence type="ECO:0000259" key="2">
    <source>
        <dbReference type="Pfam" id="PF00156"/>
    </source>
</evidence>
<dbReference type="Pfam" id="PF18912">
    <property type="entry name" value="DZR_2"/>
    <property type="match status" value="1"/>
</dbReference>
<evidence type="ECO:0000259" key="3">
    <source>
        <dbReference type="Pfam" id="PF18912"/>
    </source>
</evidence>
<protein>
    <submittedName>
        <fullName evidence="4">ComF family protein</fullName>
    </submittedName>
</protein>
<proteinExistence type="inferred from homology"/>
<dbReference type="Pfam" id="PF00156">
    <property type="entry name" value="Pribosyltran"/>
    <property type="match status" value="1"/>
</dbReference>
<dbReference type="RefSeq" id="WP_132871460.1">
    <property type="nucleotide sequence ID" value="NZ_SMGG01000003.1"/>
</dbReference>
<evidence type="ECO:0000313" key="4">
    <source>
        <dbReference type="EMBL" id="TCK61844.1"/>
    </source>
</evidence>
<dbReference type="InterPro" id="IPR029057">
    <property type="entry name" value="PRTase-like"/>
</dbReference>
<accession>A0A4R1KBL1</accession>
<sequence>MLREIFAPVCAGCGGACEGRLPVCSDCQKGLSGYGHFCENCGFPLKVHAKVCGQCLSGAGWDRIYIDYKYTGALRNLLVQIKFGYRIAGAGKLGELVRADFLQKYDIITDVPSHFTRRFRRLAHPAHSLAEFIAAKTSGRYEKVLVRNRKTEYQYKLRRRMRALNVKGAFLCDRDLSGLKILLVDDIITTGATVKECCRVLKKANAERVDVYVLSGGHV</sequence>
<dbReference type="Proteomes" id="UP000294614">
    <property type="component" value="Unassembled WGS sequence"/>
</dbReference>
<dbReference type="Gene3D" id="3.40.50.2020">
    <property type="match status" value="1"/>
</dbReference>
<dbReference type="InterPro" id="IPR051910">
    <property type="entry name" value="ComF/GntX_DNA_util-trans"/>
</dbReference>
<dbReference type="EMBL" id="SMGG01000003">
    <property type="protein sequence ID" value="TCK61844.1"/>
    <property type="molecule type" value="Genomic_DNA"/>
</dbReference>